<evidence type="ECO:0000259" key="6">
    <source>
        <dbReference type="Pfam" id="PF14680"/>
    </source>
</evidence>
<evidence type="ECO:0000313" key="7">
    <source>
        <dbReference type="EMBL" id="KAL0376430.1"/>
    </source>
</evidence>
<dbReference type="GO" id="GO:0006281">
    <property type="term" value="P:DNA repair"/>
    <property type="evidence" value="ECO:0007669"/>
    <property type="project" value="InterPro"/>
</dbReference>
<feature type="domain" description="FANCI solenoid 4" evidence="4">
    <location>
        <begin position="1102"/>
        <end position="1256"/>
    </location>
</feature>
<dbReference type="InterPro" id="IPR029314">
    <property type="entry name" value="FANCI_S4"/>
</dbReference>
<feature type="domain" description="FANCI solenoid 2" evidence="3">
    <location>
        <begin position="387"/>
        <end position="541"/>
    </location>
</feature>
<feature type="domain" description="FANCI solenoid 1" evidence="2">
    <location>
        <begin position="135"/>
        <end position="269"/>
    </location>
</feature>
<evidence type="ECO:0000259" key="3">
    <source>
        <dbReference type="Pfam" id="PF14676"/>
    </source>
</evidence>
<dbReference type="Pfam" id="PF14676">
    <property type="entry name" value="FANCI_S2"/>
    <property type="match status" value="1"/>
</dbReference>
<feature type="region of interest" description="Disordered" evidence="1">
    <location>
        <begin position="1250"/>
        <end position="1336"/>
    </location>
</feature>
<reference evidence="7" key="1">
    <citation type="submission" date="2020-06" db="EMBL/GenBank/DDBJ databases">
        <authorList>
            <person name="Li T."/>
            <person name="Hu X."/>
            <person name="Zhang T."/>
            <person name="Song X."/>
            <person name="Zhang H."/>
            <person name="Dai N."/>
            <person name="Sheng W."/>
            <person name="Hou X."/>
            <person name="Wei L."/>
        </authorList>
    </citation>
    <scope>NUCLEOTIDE SEQUENCE</scope>
    <source>
        <strain evidence="7">KEN8</strain>
        <tissue evidence="7">Leaf</tissue>
    </source>
</reference>
<dbReference type="InterPro" id="IPR029308">
    <property type="entry name" value="FANCI_S1"/>
</dbReference>
<dbReference type="InterPro" id="IPR029310">
    <property type="entry name" value="FANCI_HD1"/>
</dbReference>
<dbReference type="PANTHER" id="PTHR21818:SF0">
    <property type="entry name" value="FANCONI ANEMIA GROUP I PROTEIN"/>
    <property type="match status" value="1"/>
</dbReference>
<sequence length="1336" mass="149747">MHPTAVQHPPPQPSPLTDIEIISLAQRHYQHNPISSQLPPFLLSESSHPTLLSFLHSRASSSLNSSSAVFDYVSSLLSLISPHPSSGLSSLVSTLLHSYLCLFTSHKIPHDHNSLATLQQFVGYIDMIEIREIQKVIDLITSYVPQINDLEDAHVLILIPKCLELVRVSNEVDKPVEYVNSVVDALIKCEWSKVLLIKMVEIVRDFSSCIVKLRRREFLEKIFVKMRNDVEMQDLPGLVYQLLVLATKGFGKREVIEGIVLYFGCMNKGGSVMKQVEGTVLLHVNFAVKQDPSLGQEVLGLVRLDSRAFNHFTVAVLLSVARIRRFSETALGVLISALFNAYKDYKFAKVCRWISAKLSEEYLENARVIEKAILKAVNASHCGREHIVPSIVQLGFGLLEGVEEGIQKEISKSDGLMGMEELGMQVLKCLFEVHDMSRNEIIEQCKFRVLSLKPEQCFPITRLLGYLVLVHPRSMLDHVSHLKEMLDYFAFMDDRISPHLVTILLPLVKFKCDLQDYTILVLRKAMFRRENAVRLAAISAIFDLILAEKQSKTDGLFSFQESSSQASCSQHAEVSQPTRPDLFQELGGLLQRCLYQQANVRQNLYHGLMKLVLVDPLTASTILDFLLPHFKRFYREDADIQLGIDQCVKLENGSCYIEEPLDCLLFCISWILLLQPQNRSGHPSDSWACFGFSITQENEAGRTFSEESFSNALAQIRKFLRNGNLEGLLGKDQDSGSRQMEEEKRRYSATLLLGIVEGTGTKRATARASVSDTADKLVLGSTKLPPERTPLLATSSIHRLLQLALELGKLDPKNGAPSQRNSQHSSGKMQVLNSKVLPCILHMCFRQLKFFSFTGKDDPIKTLIYGEIKLLGPPILNVILSLKPVAKPGTDLSKKEGKGRKDVELIKERIHLALLCLKKLIEVSLYDAKYVGLIDDLVSASGLEDVSTGVMDAGRDGDCQLAEGIDDQSTRSKELLIKSIIKPLFMEFLEFSFFREAEILCDIVLMIGNKLPEERRNLVGSCVTRICKSSHVSNSKVAKSLVLAAVTLSSPPADLDVAQNMAAELLRVVGSEDTDPLDISETFPVINKLTDAAIVSTILQISHEEMLYSRAEAVVKVLSYIVAMNLKDPQAEHLLRLAAKFYKNLARISKYRIAPKGCKQVLPSLKYQRLVEITCRQLTTPVYNFVAHMQKNQQESNKPRGIVNKIKRENKCIPDLIFQIEDYEKYLIQLSKTTKVNLLRHAKRSTSRDFKILEPREDTLEEQNPTEEADSDNLNATENKSSEESGDEGEETDSGQLPKSGSPMAAEDSEDEGEAALPQVKRAKMKRVVQESSDEE</sequence>
<dbReference type="PANTHER" id="PTHR21818">
    <property type="entry name" value="BC025462 PROTEIN"/>
    <property type="match status" value="1"/>
</dbReference>
<organism evidence="7">
    <name type="scientific">Sesamum calycinum</name>
    <dbReference type="NCBI Taxonomy" id="2727403"/>
    <lineage>
        <taxon>Eukaryota</taxon>
        <taxon>Viridiplantae</taxon>
        <taxon>Streptophyta</taxon>
        <taxon>Embryophyta</taxon>
        <taxon>Tracheophyta</taxon>
        <taxon>Spermatophyta</taxon>
        <taxon>Magnoliopsida</taxon>
        <taxon>eudicotyledons</taxon>
        <taxon>Gunneridae</taxon>
        <taxon>Pentapetalae</taxon>
        <taxon>asterids</taxon>
        <taxon>lamiids</taxon>
        <taxon>Lamiales</taxon>
        <taxon>Pedaliaceae</taxon>
        <taxon>Sesamum</taxon>
    </lineage>
</organism>
<proteinExistence type="predicted"/>
<dbReference type="InterPro" id="IPR026171">
    <property type="entry name" value="FANCI"/>
</dbReference>
<reference evidence="7" key="2">
    <citation type="journal article" date="2024" name="Plant">
        <title>Genomic evolution and insights into agronomic trait innovations of Sesamum species.</title>
        <authorList>
            <person name="Miao H."/>
            <person name="Wang L."/>
            <person name="Qu L."/>
            <person name="Liu H."/>
            <person name="Sun Y."/>
            <person name="Le M."/>
            <person name="Wang Q."/>
            <person name="Wei S."/>
            <person name="Zheng Y."/>
            <person name="Lin W."/>
            <person name="Duan Y."/>
            <person name="Cao H."/>
            <person name="Xiong S."/>
            <person name="Wang X."/>
            <person name="Wei L."/>
            <person name="Li C."/>
            <person name="Ma Q."/>
            <person name="Ju M."/>
            <person name="Zhao R."/>
            <person name="Li G."/>
            <person name="Mu C."/>
            <person name="Tian Q."/>
            <person name="Mei H."/>
            <person name="Zhang T."/>
            <person name="Gao T."/>
            <person name="Zhang H."/>
        </authorList>
    </citation>
    <scope>NUCLEOTIDE SEQUENCE</scope>
    <source>
        <strain evidence="7">KEN8</strain>
    </source>
</reference>
<dbReference type="Pfam" id="PF14679">
    <property type="entry name" value="FANCI_HD1"/>
    <property type="match status" value="1"/>
</dbReference>
<evidence type="ECO:0000259" key="2">
    <source>
        <dbReference type="Pfam" id="PF14675"/>
    </source>
</evidence>
<feature type="domain" description="FANCI helical" evidence="6">
    <location>
        <begin position="560"/>
        <end position="757"/>
    </location>
</feature>
<evidence type="ECO:0000256" key="1">
    <source>
        <dbReference type="SAM" id="MobiDB-lite"/>
    </source>
</evidence>
<evidence type="ECO:0000259" key="5">
    <source>
        <dbReference type="Pfam" id="PF14679"/>
    </source>
</evidence>
<gene>
    <name evidence="7" type="ORF">Scaly_0760600</name>
</gene>
<dbReference type="InterPro" id="IPR016024">
    <property type="entry name" value="ARM-type_fold"/>
</dbReference>
<feature type="compositionally biased region" description="Acidic residues" evidence="1">
    <location>
        <begin position="1284"/>
        <end position="1293"/>
    </location>
</feature>
<dbReference type="EMBL" id="JACGWM010000004">
    <property type="protein sequence ID" value="KAL0376430.1"/>
    <property type="molecule type" value="Genomic_DNA"/>
</dbReference>
<dbReference type="InterPro" id="IPR029315">
    <property type="entry name" value="FANCI_S2"/>
</dbReference>
<dbReference type="Pfam" id="PF14675">
    <property type="entry name" value="FANCI_S1"/>
    <property type="match status" value="1"/>
</dbReference>
<dbReference type="SUPFAM" id="SSF48371">
    <property type="entry name" value="ARM repeat"/>
    <property type="match status" value="1"/>
</dbReference>
<dbReference type="Pfam" id="PF14680">
    <property type="entry name" value="FANCI_HD2"/>
    <property type="match status" value="1"/>
</dbReference>
<feature type="domain" description="FANCI helical" evidence="5">
    <location>
        <begin position="293"/>
        <end position="374"/>
    </location>
</feature>
<dbReference type="InterPro" id="IPR029312">
    <property type="entry name" value="FANCI_HD2"/>
</dbReference>
<accession>A0AAW2R8E2</accession>
<comment type="caution">
    <text evidence="7">The sequence shown here is derived from an EMBL/GenBank/DDBJ whole genome shotgun (WGS) entry which is preliminary data.</text>
</comment>
<dbReference type="GO" id="GO:0070182">
    <property type="term" value="F:DNA polymerase binding"/>
    <property type="evidence" value="ECO:0007669"/>
    <property type="project" value="TreeGrafter"/>
</dbReference>
<name>A0AAW2R8E2_9LAMI</name>
<protein>
    <submittedName>
        <fullName evidence="7">Fanconi anemia group I protein</fullName>
    </submittedName>
</protein>
<dbReference type="Pfam" id="PF14678">
    <property type="entry name" value="FANCI_S4"/>
    <property type="match status" value="1"/>
</dbReference>
<feature type="compositionally biased region" description="Acidic residues" evidence="1">
    <location>
        <begin position="1259"/>
        <end position="1271"/>
    </location>
</feature>
<evidence type="ECO:0000259" key="4">
    <source>
        <dbReference type="Pfam" id="PF14678"/>
    </source>
</evidence>